<dbReference type="Pfam" id="PF01814">
    <property type="entry name" value="Hemerythrin"/>
    <property type="match status" value="1"/>
</dbReference>
<accession>A0AAD6P094</accession>
<keyword evidence="4" id="KW-1185">Reference proteome</keyword>
<dbReference type="Gene3D" id="1.20.120.520">
    <property type="entry name" value="nmb1532 protein domain like"/>
    <property type="match status" value="1"/>
</dbReference>
<dbReference type="AlphaFoldDB" id="A0AAD6P094"/>
<sequence>MDRPGVGGGDPPRFTPGKERDAESPWPPALVEAECFSNVRLTDAPILLLVHFHKALRVEIADLRRLAVTASETESEPRRPELVVELRQRFDFLKLAYKYHTATEDEVIFLALDTRIKNVVHTYSLEHESIDDLFGTIFTLVGPIGGKKWFEALSGTCGLHRHHAVLHLPTYAQRRRAGSNCTFSFKQGR</sequence>
<evidence type="ECO:0000313" key="3">
    <source>
        <dbReference type="EMBL" id="KAJ6411644.1"/>
    </source>
</evidence>
<feature type="domain" description="Hemerythrin-like" evidence="2">
    <location>
        <begin position="47"/>
        <end position="137"/>
    </location>
</feature>
<feature type="compositionally biased region" description="Gly residues" evidence="1">
    <location>
        <begin position="1"/>
        <end position="10"/>
    </location>
</feature>
<name>A0AAD6P094_9ROSI</name>
<organism evidence="3 4">
    <name type="scientific">Salix udensis</name>
    <dbReference type="NCBI Taxonomy" id="889485"/>
    <lineage>
        <taxon>Eukaryota</taxon>
        <taxon>Viridiplantae</taxon>
        <taxon>Streptophyta</taxon>
        <taxon>Embryophyta</taxon>
        <taxon>Tracheophyta</taxon>
        <taxon>Spermatophyta</taxon>
        <taxon>Magnoliopsida</taxon>
        <taxon>eudicotyledons</taxon>
        <taxon>Gunneridae</taxon>
        <taxon>Pentapetalae</taxon>
        <taxon>rosids</taxon>
        <taxon>fabids</taxon>
        <taxon>Malpighiales</taxon>
        <taxon>Salicaceae</taxon>
        <taxon>Saliceae</taxon>
        <taxon>Salix</taxon>
    </lineage>
</organism>
<reference evidence="3 4" key="1">
    <citation type="journal article" date="2023" name="Int. J. Mol. Sci.">
        <title>De Novo Assembly and Annotation of 11 Diverse Shrub Willow (Salix) Genomes Reveals Novel Gene Organization in Sex-Linked Regions.</title>
        <authorList>
            <person name="Hyden B."/>
            <person name="Feng K."/>
            <person name="Yates T.B."/>
            <person name="Jawdy S."/>
            <person name="Cereghino C."/>
            <person name="Smart L.B."/>
            <person name="Muchero W."/>
        </authorList>
    </citation>
    <scope>NUCLEOTIDE SEQUENCE [LARGE SCALE GENOMIC DNA]</scope>
    <source>
        <tissue evidence="3">Shoot tip</tissue>
    </source>
</reference>
<protein>
    <recommendedName>
        <fullName evidence="2">Hemerythrin-like domain-containing protein</fullName>
    </recommendedName>
</protein>
<evidence type="ECO:0000259" key="2">
    <source>
        <dbReference type="Pfam" id="PF01814"/>
    </source>
</evidence>
<evidence type="ECO:0000256" key="1">
    <source>
        <dbReference type="SAM" id="MobiDB-lite"/>
    </source>
</evidence>
<proteinExistence type="predicted"/>
<feature type="region of interest" description="Disordered" evidence="1">
    <location>
        <begin position="1"/>
        <end position="26"/>
    </location>
</feature>
<evidence type="ECO:0000313" key="4">
    <source>
        <dbReference type="Proteomes" id="UP001162972"/>
    </source>
</evidence>
<dbReference type="Proteomes" id="UP001162972">
    <property type="component" value="Chromosome 15Z"/>
</dbReference>
<dbReference type="InterPro" id="IPR012312">
    <property type="entry name" value="Hemerythrin-like"/>
</dbReference>
<dbReference type="CDD" id="cd12108">
    <property type="entry name" value="Hr-like"/>
    <property type="match status" value="1"/>
</dbReference>
<gene>
    <name evidence="3" type="ORF">OIU84_008261</name>
</gene>
<dbReference type="EMBL" id="JAPFFJ010000014">
    <property type="protein sequence ID" value="KAJ6411644.1"/>
    <property type="molecule type" value="Genomic_DNA"/>
</dbReference>
<comment type="caution">
    <text evidence="3">The sequence shown here is derived from an EMBL/GenBank/DDBJ whole genome shotgun (WGS) entry which is preliminary data.</text>
</comment>